<gene>
    <name evidence="2" type="ORF">LPLAT_LOCUS10201</name>
</gene>
<keyword evidence="3" id="KW-1185">Reference proteome</keyword>
<dbReference type="Proteomes" id="UP001497644">
    <property type="component" value="Chromosome 5"/>
</dbReference>
<dbReference type="EMBL" id="OZ034828">
    <property type="protein sequence ID" value="CAL1684612.1"/>
    <property type="molecule type" value="Genomic_DNA"/>
</dbReference>
<proteinExistence type="predicted"/>
<feature type="region of interest" description="Disordered" evidence="1">
    <location>
        <begin position="1"/>
        <end position="24"/>
    </location>
</feature>
<organism evidence="2 3">
    <name type="scientific">Lasius platythorax</name>
    <dbReference type="NCBI Taxonomy" id="488582"/>
    <lineage>
        <taxon>Eukaryota</taxon>
        <taxon>Metazoa</taxon>
        <taxon>Ecdysozoa</taxon>
        <taxon>Arthropoda</taxon>
        <taxon>Hexapoda</taxon>
        <taxon>Insecta</taxon>
        <taxon>Pterygota</taxon>
        <taxon>Neoptera</taxon>
        <taxon>Endopterygota</taxon>
        <taxon>Hymenoptera</taxon>
        <taxon>Apocrita</taxon>
        <taxon>Aculeata</taxon>
        <taxon>Formicoidea</taxon>
        <taxon>Formicidae</taxon>
        <taxon>Formicinae</taxon>
        <taxon>Lasius</taxon>
        <taxon>Lasius</taxon>
    </lineage>
</organism>
<name>A0AAV2NW43_9HYME</name>
<accession>A0AAV2NW43</accession>
<reference evidence="2" key="1">
    <citation type="submission" date="2024-04" db="EMBL/GenBank/DDBJ databases">
        <authorList>
            <consortium name="Molecular Ecology Group"/>
        </authorList>
    </citation>
    <scope>NUCLEOTIDE SEQUENCE</scope>
</reference>
<evidence type="ECO:0000313" key="2">
    <source>
        <dbReference type="EMBL" id="CAL1684612.1"/>
    </source>
</evidence>
<protein>
    <submittedName>
        <fullName evidence="2">Uncharacterized protein</fullName>
    </submittedName>
</protein>
<evidence type="ECO:0000313" key="3">
    <source>
        <dbReference type="Proteomes" id="UP001497644"/>
    </source>
</evidence>
<sequence>MPLTSQRSTGMFMKEKQEKEHRVQEISRPVDVHNLQRQLHALATGVSYYGAAASSTSRGDNNVHDCHYPDQVRAVDQKHRLSRHIVV</sequence>
<dbReference type="AlphaFoldDB" id="A0AAV2NW43"/>
<feature type="compositionally biased region" description="Basic and acidic residues" evidence="1">
    <location>
        <begin position="13"/>
        <end position="24"/>
    </location>
</feature>
<evidence type="ECO:0000256" key="1">
    <source>
        <dbReference type="SAM" id="MobiDB-lite"/>
    </source>
</evidence>